<keyword evidence="1" id="KW-0732">Signal</keyword>
<gene>
    <name evidence="4" type="ORF">EIP75_13315</name>
</gene>
<dbReference type="GO" id="GO:0005576">
    <property type="term" value="C:extracellular region"/>
    <property type="evidence" value="ECO:0007669"/>
    <property type="project" value="InterPro"/>
</dbReference>
<dbReference type="Proteomes" id="UP000269265">
    <property type="component" value="Unassembled WGS sequence"/>
</dbReference>
<evidence type="ECO:0000313" key="5">
    <source>
        <dbReference type="Proteomes" id="UP000269265"/>
    </source>
</evidence>
<proteinExistence type="predicted"/>
<sequence>MNADFQQLMSRAAQQTRGGDLMGAAATLRAALGGMSGSPVDAAPSPDVIDVEARLIDDGDAPAPGQPPGKASDPAGQAERFVAATHASGRASIDYKLYIPPGDSTSPRPLLLMLHGCTQNPDDFAAGTRMNELAREHGWLVLYPAQSQKANPQRCWNWFKHNHQQRGRGEPALLSGLVHSVMQTHRVDPNRVHVAGLSAGGAMAAILGQAYPELFASVGVHSGLPCGVATDVTGALALMRDGQGMPAARHAAPVAAAAVPTIVFHGTRDTTVHPLNGERVLTAALQGQHSVPGTEQGRAGGRSYTRTVHVAPDGRTLAELWLIDGAGHAWSGGSPRGSYADAQGPDAAGQMLRFFTAHPRSPAGR</sequence>
<dbReference type="OrthoDB" id="9767239at2"/>
<feature type="region of interest" description="Disordered" evidence="3">
    <location>
        <begin position="57"/>
        <end position="76"/>
    </location>
</feature>
<name>A0A426VAI1_9BURK</name>
<dbReference type="AlphaFoldDB" id="A0A426VAI1"/>
<dbReference type="NCBIfam" id="TIGR01840">
    <property type="entry name" value="esterase_phb"/>
    <property type="match status" value="1"/>
</dbReference>
<keyword evidence="5" id="KW-1185">Reference proteome</keyword>
<organism evidence="4 5">
    <name type="scientific">Aquabacterium soli</name>
    <dbReference type="NCBI Taxonomy" id="2493092"/>
    <lineage>
        <taxon>Bacteria</taxon>
        <taxon>Pseudomonadati</taxon>
        <taxon>Pseudomonadota</taxon>
        <taxon>Betaproteobacteria</taxon>
        <taxon>Burkholderiales</taxon>
        <taxon>Aquabacterium</taxon>
    </lineage>
</organism>
<dbReference type="Gene3D" id="3.40.50.1820">
    <property type="entry name" value="alpha/beta hydrolase"/>
    <property type="match status" value="1"/>
</dbReference>
<dbReference type="PANTHER" id="PTHR43037">
    <property type="entry name" value="UNNAMED PRODUCT-RELATED"/>
    <property type="match status" value="1"/>
</dbReference>
<accession>A0A426VAI1</accession>
<comment type="caution">
    <text evidence="4">The sequence shown here is derived from an EMBL/GenBank/DDBJ whole genome shotgun (WGS) entry which is preliminary data.</text>
</comment>
<evidence type="ECO:0000256" key="2">
    <source>
        <dbReference type="ARBA" id="ARBA00022801"/>
    </source>
</evidence>
<dbReference type="InterPro" id="IPR029058">
    <property type="entry name" value="AB_hydrolase_fold"/>
</dbReference>
<dbReference type="GO" id="GO:0016787">
    <property type="term" value="F:hydrolase activity"/>
    <property type="evidence" value="ECO:0007669"/>
    <property type="project" value="UniProtKB-KW"/>
</dbReference>
<dbReference type="InterPro" id="IPR010126">
    <property type="entry name" value="Esterase_phb"/>
</dbReference>
<dbReference type="Pfam" id="PF10503">
    <property type="entry name" value="Esterase_PHB"/>
    <property type="match status" value="1"/>
</dbReference>
<evidence type="ECO:0000256" key="3">
    <source>
        <dbReference type="SAM" id="MobiDB-lite"/>
    </source>
</evidence>
<protein>
    <submittedName>
        <fullName evidence="4">PHB depolymerase family esterase</fullName>
    </submittedName>
</protein>
<reference evidence="4 5" key="1">
    <citation type="submission" date="2018-12" db="EMBL/GenBank/DDBJ databases">
        <title>The whole draft genome of Aquabacterium sp. SJQ9.</title>
        <authorList>
            <person name="Sun L."/>
            <person name="Gao X."/>
            <person name="Chen W."/>
            <person name="Huang K."/>
        </authorList>
    </citation>
    <scope>NUCLEOTIDE SEQUENCE [LARGE SCALE GENOMIC DNA]</scope>
    <source>
        <strain evidence="4 5">SJQ9</strain>
    </source>
</reference>
<dbReference type="RefSeq" id="WP_125243765.1">
    <property type="nucleotide sequence ID" value="NZ_RSED01000009.1"/>
</dbReference>
<dbReference type="EMBL" id="RSED01000009">
    <property type="protein sequence ID" value="RRS03925.1"/>
    <property type="molecule type" value="Genomic_DNA"/>
</dbReference>
<evidence type="ECO:0000313" key="4">
    <source>
        <dbReference type="EMBL" id="RRS03925.1"/>
    </source>
</evidence>
<dbReference type="SUPFAM" id="SSF53474">
    <property type="entry name" value="alpha/beta-Hydrolases"/>
    <property type="match status" value="1"/>
</dbReference>
<dbReference type="InterPro" id="IPR050955">
    <property type="entry name" value="Plant_Biomass_Hydrol_Est"/>
</dbReference>
<keyword evidence="2" id="KW-0378">Hydrolase</keyword>
<dbReference type="PANTHER" id="PTHR43037:SF1">
    <property type="entry name" value="BLL1128 PROTEIN"/>
    <property type="match status" value="1"/>
</dbReference>
<evidence type="ECO:0000256" key="1">
    <source>
        <dbReference type="ARBA" id="ARBA00022729"/>
    </source>
</evidence>